<evidence type="ECO:0000256" key="9">
    <source>
        <dbReference type="ARBA" id="ARBA00040743"/>
    </source>
</evidence>
<feature type="domain" description="PpiC" evidence="13">
    <location>
        <begin position="264"/>
        <end position="365"/>
    </location>
</feature>
<evidence type="ECO:0000256" key="5">
    <source>
        <dbReference type="ARBA" id="ARBA00022989"/>
    </source>
</evidence>
<comment type="subcellular location">
    <subcellularLocation>
        <location evidence="1">Cell inner membrane</location>
        <topology evidence="1">Single-pass type II membrane protein</topology>
        <orientation evidence="1">Periplasmic side</orientation>
    </subcellularLocation>
</comment>
<accession>A0ABR9GAX4</accession>
<comment type="caution">
    <text evidence="14">The sequence shown here is derived from an EMBL/GenBank/DDBJ whole genome shotgun (WGS) entry which is preliminary data.</text>
</comment>
<name>A0ABR9GAX4_9GAMM</name>
<evidence type="ECO:0000256" key="7">
    <source>
        <dbReference type="ARBA" id="ARBA00023186"/>
    </source>
</evidence>
<keyword evidence="7" id="KW-0143">Chaperone</keyword>
<dbReference type="SUPFAM" id="SSF109998">
    <property type="entry name" value="Triger factor/SurA peptide-binding domain-like"/>
    <property type="match status" value="1"/>
</dbReference>
<keyword evidence="3" id="KW-0997">Cell inner membrane</keyword>
<dbReference type="Gene3D" id="3.10.50.40">
    <property type="match status" value="1"/>
</dbReference>
<keyword evidence="11" id="KW-0413">Isomerase</keyword>
<evidence type="ECO:0000256" key="4">
    <source>
        <dbReference type="ARBA" id="ARBA00022692"/>
    </source>
</evidence>
<keyword evidence="2" id="KW-1003">Cell membrane</keyword>
<dbReference type="PROSITE" id="PS01096">
    <property type="entry name" value="PPIC_PPIASE_1"/>
    <property type="match status" value="1"/>
</dbReference>
<keyword evidence="5 12" id="KW-1133">Transmembrane helix</keyword>
<dbReference type="PROSITE" id="PS50198">
    <property type="entry name" value="PPIC_PPIASE_2"/>
    <property type="match status" value="1"/>
</dbReference>
<dbReference type="PANTHER" id="PTHR47529:SF1">
    <property type="entry name" value="PERIPLASMIC CHAPERONE PPID"/>
    <property type="match status" value="1"/>
</dbReference>
<proteinExistence type="inferred from homology"/>
<evidence type="ECO:0000256" key="8">
    <source>
        <dbReference type="ARBA" id="ARBA00038408"/>
    </source>
</evidence>
<protein>
    <recommendedName>
        <fullName evidence="9">Periplasmic chaperone PpiD</fullName>
    </recommendedName>
    <alternativeName>
        <fullName evidence="10">Periplasmic folding chaperone</fullName>
    </alternativeName>
</protein>
<dbReference type="EMBL" id="JACZZA010000007">
    <property type="protein sequence ID" value="MBE1161189.1"/>
    <property type="molecule type" value="Genomic_DNA"/>
</dbReference>
<evidence type="ECO:0000256" key="3">
    <source>
        <dbReference type="ARBA" id="ARBA00022519"/>
    </source>
</evidence>
<dbReference type="SUPFAM" id="SSF54534">
    <property type="entry name" value="FKBP-like"/>
    <property type="match status" value="1"/>
</dbReference>
<evidence type="ECO:0000313" key="14">
    <source>
        <dbReference type="EMBL" id="MBE1161189.1"/>
    </source>
</evidence>
<dbReference type="InterPro" id="IPR046357">
    <property type="entry name" value="PPIase_dom_sf"/>
</dbReference>
<dbReference type="Gene3D" id="1.10.4030.10">
    <property type="entry name" value="Porin chaperone SurA, peptide-binding domain"/>
    <property type="match status" value="1"/>
</dbReference>
<comment type="similarity">
    <text evidence="8">Belongs to the PpiD chaperone family.</text>
</comment>
<sequence length="646" mass="71219">MLQSLRDKMQGWPAIVVLGIAVLAMSFFGIEGYFSSQVDTFVAKVGKREVGQQQYQDAMNRIRQQQRAQLGDQFDPSVFDKPEFKQQIVDELVDQQLLLQANEDLGMRVPDQSLREAIASNPSFQVDGQFNSDMYRAQLASAGMTPDMYQESLRTSLQGGLLPDAISGSTIVTQTDVDRYLDIKLQRRDIRYFVLPHEAPADSQVSDSQVQDYYKAHQADFMNPEQVSLKYIEVNGTELKPESVPSDDDLKKRYQSELSRFGLPEEREVSHILVNVPKNATPDQQKAALDKAQKIAAEATPANFAKLAQQDSDDVGSRLTGGDLGWLQKGVTNPAFESAMFALQKGEISKPVLSDEGYHIIYLRDVRSGQTKSFAEVRDQLLKEATAADHDRAYNEAAGKMTDLTSQNPGSLEPAAQALQLQIKETPLFGRNGGPKGQNDDITTNPKVIAAAFSNDVLNAGNNSSLVDLSKTDSVVIRADKHVPASPKSIAEVHDAIVQKILDARIADAAKQKADVLVERLNKGEDMATVAKAEHADLQTSNQIQRVQQAPQNAQSVPQPIIDQAFVTPHPAADGKSQYAAVSLDNGVYAVLAVDKVQGGDLSKLTEDDRRQLYRQMMQVYGSVETEGFVDMLKAKTKIQYAKDRM</sequence>
<keyword evidence="4 12" id="KW-0812">Transmembrane</keyword>
<dbReference type="PANTHER" id="PTHR47529">
    <property type="entry name" value="PEPTIDYL-PROLYL CIS-TRANS ISOMERASE D"/>
    <property type="match status" value="1"/>
</dbReference>
<evidence type="ECO:0000256" key="6">
    <source>
        <dbReference type="ARBA" id="ARBA00023136"/>
    </source>
</evidence>
<evidence type="ECO:0000256" key="10">
    <source>
        <dbReference type="ARBA" id="ARBA00042775"/>
    </source>
</evidence>
<dbReference type="Pfam" id="PF00639">
    <property type="entry name" value="Rotamase"/>
    <property type="match status" value="1"/>
</dbReference>
<dbReference type="Pfam" id="PF13624">
    <property type="entry name" value="SurA_N_3"/>
    <property type="match status" value="1"/>
</dbReference>
<dbReference type="InterPro" id="IPR052029">
    <property type="entry name" value="PpiD_chaperone"/>
</dbReference>
<dbReference type="InterPro" id="IPR000297">
    <property type="entry name" value="PPIase_PpiC"/>
</dbReference>
<gene>
    <name evidence="14" type="ORF">IGX34_12405</name>
</gene>
<evidence type="ECO:0000256" key="11">
    <source>
        <dbReference type="PROSITE-ProRule" id="PRU00278"/>
    </source>
</evidence>
<feature type="transmembrane region" description="Helical" evidence="12">
    <location>
        <begin position="12"/>
        <end position="34"/>
    </location>
</feature>
<dbReference type="InterPro" id="IPR027304">
    <property type="entry name" value="Trigger_fact/SurA_dom_sf"/>
</dbReference>
<evidence type="ECO:0000256" key="12">
    <source>
        <dbReference type="SAM" id="Phobius"/>
    </source>
</evidence>
<organism evidence="14 15">
    <name type="scientific">Dyella acidiphila</name>
    <dbReference type="NCBI Taxonomy" id="2775866"/>
    <lineage>
        <taxon>Bacteria</taxon>
        <taxon>Pseudomonadati</taxon>
        <taxon>Pseudomonadota</taxon>
        <taxon>Gammaproteobacteria</taxon>
        <taxon>Lysobacterales</taxon>
        <taxon>Rhodanobacteraceae</taxon>
        <taxon>Dyella</taxon>
    </lineage>
</organism>
<dbReference type="InterPro" id="IPR023058">
    <property type="entry name" value="PPIase_PpiC_CS"/>
</dbReference>
<reference evidence="14 15" key="1">
    <citation type="submission" date="2020-09" db="EMBL/GenBank/DDBJ databases">
        <title>Dyella sp. 7MK23 isolated from forest soil.</title>
        <authorList>
            <person name="Fu J."/>
        </authorList>
    </citation>
    <scope>NUCLEOTIDE SEQUENCE [LARGE SCALE GENOMIC DNA]</scope>
    <source>
        <strain evidence="14 15">7MK23</strain>
    </source>
</reference>
<keyword evidence="6 12" id="KW-0472">Membrane</keyword>
<dbReference type="RefSeq" id="WP_192556044.1">
    <property type="nucleotide sequence ID" value="NZ_JACZZA010000007.1"/>
</dbReference>
<keyword evidence="15" id="KW-1185">Reference proteome</keyword>
<keyword evidence="11" id="KW-0697">Rotamase</keyword>
<evidence type="ECO:0000313" key="15">
    <source>
        <dbReference type="Proteomes" id="UP000651010"/>
    </source>
</evidence>
<evidence type="ECO:0000256" key="1">
    <source>
        <dbReference type="ARBA" id="ARBA00004382"/>
    </source>
</evidence>
<evidence type="ECO:0000259" key="13">
    <source>
        <dbReference type="PROSITE" id="PS50198"/>
    </source>
</evidence>
<evidence type="ECO:0000256" key="2">
    <source>
        <dbReference type="ARBA" id="ARBA00022475"/>
    </source>
</evidence>
<dbReference type="Proteomes" id="UP000651010">
    <property type="component" value="Unassembled WGS sequence"/>
</dbReference>